<dbReference type="AlphaFoldDB" id="A0A5C4V0E0"/>
<dbReference type="RefSeq" id="WP_139645818.1">
    <property type="nucleotide sequence ID" value="NZ_BAAAZS010000055.1"/>
</dbReference>
<evidence type="ECO:0000313" key="3">
    <source>
        <dbReference type="EMBL" id="TNM29073.1"/>
    </source>
</evidence>
<dbReference type="GO" id="GO:0004106">
    <property type="term" value="F:chorismate mutase activity"/>
    <property type="evidence" value="ECO:0007669"/>
    <property type="project" value="UniProtKB-EC"/>
</dbReference>
<reference evidence="3 4" key="1">
    <citation type="submission" date="2019-06" db="EMBL/GenBank/DDBJ databases">
        <title>Draft genome of Streptomyces sedi sp. JCM16909.</title>
        <authorList>
            <person name="Klykleung N."/>
            <person name="Tanasupawat S."/>
            <person name="Kudo T."/>
            <person name="Yuki M."/>
            <person name="Ohkuma M."/>
        </authorList>
    </citation>
    <scope>NUCLEOTIDE SEQUENCE [LARGE SCALE GENOMIC DNA]</scope>
    <source>
        <strain evidence="3 4">JCM 16909</strain>
    </source>
</reference>
<sequence>MTTQTTTTTPPRAAADPGGSAPEGPDADPEAAIARARADIDALDEEIVRLLRRRMALSEGVQHIRMARGGRRTDLARENEVLRRWHAELGQPGTALAMTLLELCRGRV</sequence>
<dbReference type="InterPro" id="IPR010958">
    <property type="entry name" value="Chorismate_mutase_highGC-bac"/>
</dbReference>
<dbReference type="Proteomes" id="UP000311713">
    <property type="component" value="Unassembled WGS sequence"/>
</dbReference>
<dbReference type="SMART" id="SM00830">
    <property type="entry name" value="CM_2"/>
    <property type="match status" value="1"/>
</dbReference>
<dbReference type="SUPFAM" id="SSF48600">
    <property type="entry name" value="Chorismate mutase II"/>
    <property type="match status" value="1"/>
</dbReference>
<dbReference type="Pfam" id="PF01817">
    <property type="entry name" value="CM_2"/>
    <property type="match status" value="1"/>
</dbReference>
<accession>A0A5C4V0E0</accession>
<dbReference type="GO" id="GO:0046417">
    <property type="term" value="P:chorismate metabolic process"/>
    <property type="evidence" value="ECO:0007669"/>
    <property type="project" value="InterPro"/>
</dbReference>
<dbReference type="InterPro" id="IPR036263">
    <property type="entry name" value="Chorismate_II_sf"/>
</dbReference>
<evidence type="ECO:0000256" key="1">
    <source>
        <dbReference type="SAM" id="MobiDB-lite"/>
    </source>
</evidence>
<dbReference type="NCBIfam" id="TIGR01808">
    <property type="entry name" value="CM_M_hiGC-arch"/>
    <property type="match status" value="1"/>
</dbReference>
<dbReference type="Gene3D" id="1.20.59.10">
    <property type="entry name" value="Chorismate mutase"/>
    <property type="match status" value="1"/>
</dbReference>
<feature type="region of interest" description="Disordered" evidence="1">
    <location>
        <begin position="1"/>
        <end position="29"/>
    </location>
</feature>
<dbReference type="EC" id="5.4.99.5" evidence="3"/>
<proteinExistence type="predicted"/>
<name>A0A5C4V0E0_9ACTN</name>
<dbReference type="OrthoDB" id="3213864at2"/>
<evidence type="ECO:0000313" key="4">
    <source>
        <dbReference type="Proteomes" id="UP000311713"/>
    </source>
</evidence>
<dbReference type="InterPro" id="IPR002701">
    <property type="entry name" value="CM_II_prokaryot"/>
</dbReference>
<protein>
    <submittedName>
        <fullName evidence="3">Chorismate mutase</fullName>
        <ecNumber evidence="3">5.4.99.5</ecNumber>
    </submittedName>
</protein>
<dbReference type="NCBIfam" id="NF005894">
    <property type="entry name" value="PRK07857.1"/>
    <property type="match status" value="1"/>
</dbReference>
<dbReference type="EMBL" id="VDGT01000011">
    <property type="protein sequence ID" value="TNM29073.1"/>
    <property type="molecule type" value="Genomic_DNA"/>
</dbReference>
<keyword evidence="4" id="KW-1185">Reference proteome</keyword>
<dbReference type="PROSITE" id="PS51168">
    <property type="entry name" value="CHORISMATE_MUT_2"/>
    <property type="match status" value="1"/>
</dbReference>
<gene>
    <name evidence="3" type="ORF">FH715_16080</name>
</gene>
<feature type="domain" description="Chorismate mutase" evidence="2">
    <location>
        <begin position="27"/>
        <end position="108"/>
    </location>
</feature>
<comment type="caution">
    <text evidence="3">The sequence shown here is derived from an EMBL/GenBank/DDBJ whole genome shotgun (WGS) entry which is preliminary data.</text>
</comment>
<evidence type="ECO:0000259" key="2">
    <source>
        <dbReference type="PROSITE" id="PS51168"/>
    </source>
</evidence>
<dbReference type="InterPro" id="IPR036979">
    <property type="entry name" value="CM_dom_sf"/>
</dbReference>
<organism evidence="3 4">
    <name type="scientific">Streptomyces sedi</name>
    <dbReference type="NCBI Taxonomy" id="555059"/>
    <lineage>
        <taxon>Bacteria</taxon>
        <taxon>Bacillati</taxon>
        <taxon>Actinomycetota</taxon>
        <taxon>Actinomycetes</taxon>
        <taxon>Kitasatosporales</taxon>
        <taxon>Streptomycetaceae</taxon>
        <taxon>Streptomyces</taxon>
    </lineage>
</organism>
<keyword evidence="3" id="KW-0413">Isomerase</keyword>